<dbReference type="Proteomes" id="UP000235786">
    <property type="component" value="Unassembled WGS sequence"/>
</dbReference>
<feature type="domain" description="Heterokaryon incompatibility" evidence="1">
    <location>
        <begin position="1"/>
        <end position="86"/>
    </location>
</feature>
<keyword evidence="3" id="KW-1185">Reference proteome</keyword>
<dbReference type="STRING" id="1149755.A0A2J6QV85"/>
<feature type="non-terminal residue" evidence="2">
    <location>
        <position position="134"/>
    </location>
</feature>
<evidence type="ECO:0000313" key="2">
    <source>
        <dbReference type="EMBL" id="PMD30159.1"/>
    </source>
</evidence>
<dbReference type="PANTHER" id="PTHR33112">
    <property type="entry name" value="DOMAIN PROTEIN, PUTATIVE-RELATED"/>
    <property type="match status" value="1"/>
</dbReference>
<accession>A0A2J6QV85</accession>
<proteinExistence type="predicted"/>
<dbReference type="PANTHER" id="PTHR33112:SF10">
    <property type="entry name" value="TOL"/>
    <property type="match status" value="1"/>
</dbReference>
<dbReference type="Pfam" id="PF06985">
    <property type="entry name" value="HET"/>
    <property type="match status" value="1"/>
</dbReference>
<dbReference type="EMBL" id="KZ613969">
    <property type="protein sequence ID" value="PMD30159.1"/>
    <property type="molecule type" value="Genomic_DNA"/>
</dbReference>
<protein>
    <recommendedName>
        <fullName evidence="1">Heterokaryon incompatibility domain-containing protein</fullName>
    </recommendedName>
</protein>
<name>A0A2J6QV85_HYAVF</name>
<reference evidence="2 3" key="1">
    <citation type="submission" date="2016-04" db="EMBL/GenBank/DDBJ databases">
        <title>A degradative enzymes factory behind the ericoid mycorrhizal symbiosis.</title>
        <authorList>
            <consortium name="DOE Joint Genome Institute"/>
            <person name="Martino E."/>
            <person name="Morin E."/>
            <person name="Grelet G."/>
            <person name="Kuo A."/>
            <person name="Kohler A."/>
            <person name="Daghino S."/>
            <person name="Barry K."/>
            <person name="Choi C."/>
            <person name="Cichocki N."/>
            <person name="Clum A."/>
            <person name="Copeland A."/>
            <person name="Hainaut M."/>
            <person name="Haridas S."/>
            <person name="Labutti K."/>
            <person name="Lindquist E."/>
            <person name="Lipzen A."/>
            <person name="Khouja H.-R."/>
            <person name="Murat C."/>
            <person name="Ohm R."/>
            <person name="Olson A."/>
            <person name="Spatafora J."/>
            <person name="Veneault-Fourrey C."/>
            <person name="Henrissat B."/>
            <person name="Grigoriev I."/>
            <person name="Martin F."/>
            <person name="Perotto S."/>
        </authorList>
    </citation>
    <scope>NUCLEOTIDE SEQUENCE [LARGE SCALE GENOMIC DNA]</scope>
    <source>
        <strain evidence="2 3">F</strain>
    </source>
</reference>
<dbReference type="OrthoDB" id="3474306at2759"/>
<feature type="non-terminal residue" evidence="2">
    <location>
        <position position="1"/>
    </location>
</feature>
<dbReference type="AlphaFoldDB" id="A0A2J6QV85"/>
<evidence type="ECO:0000259" key="1">
    <source>
        <dbReference type="Pfam" id="PF06985"/>
    </source>
</evidence>
<evidence type="ECO:0000313" key="3">
    <source>
        <dbReference type="Proteomes" id="UP000235786"/>
    </source>
</evidence>
<organism evidence="2 3">
    <name type="scientific">Hyaloscypha variabilis (strain UAMH 11265 / GT02V1 / F)</name>
    <name type="common">Meliniomyces variabilis</name>
    <dbReference type="NCBI Taxonomy" id="1149755"/>
    <lineage>
        <taxon>Eukaryota</taxon>
        <taxon>Fungi</taxon>
        <taxon>Dikarya</taxon>
        <taxon>Ascomycota</taxon>
        <taxon>Pezizomycotina</taxon>
        <taxon>Leotiomycetes</taxon>
        <taxon>Helotiales</taxon>
        <taxon>Hyaloscyphaceae</taxon>
        <taxon>Hyaloscypha</taxon>
        <taxon>Hyaloscypha variabilis</taxon>
    </lineage>
</organism>
<dbReference type="InterPro" id="IPR010730">
    <property type="entry name" value="HET"/>
</dbReference>
<sequence>LCIIQDDRKDWEVEAALMQQYYKNSLLTIAAADGNNSVAGLFRDRNGLRHRPCELQFADINGSSRQLYAYTNSMAWVFQEQALSPRTLTHARDRISWRCQEMLFDERAPLMQTIQGIADAVAPIVSGTYFAGIW</sequence>
<gene>
    <name evidence="2" type="ORF">L207DRAFT_403889</name>
</gene>